<feature type="signal peptide" evidence="1">
    <location>
        <begin position="1"/>
        <end position="22"/>
    </location>
</feature>
<feature type="domain" description="DUF3857" evidence="3">
    <location>
        <begin position="72"/>
        <end position="224"/>
    </location>
</feature>
<gene>
    <name evidence="4" type="ORF">U0035_11295</name>
</gene>
<dbReference type="Gene3D" id="3.10.620.30">
    <property type="match status" value="1"/>
</dbReference>
<name>A0ABZ0WDF9_9BACT</name>
<dbReference type="Gene3D" id="2.60.40.3140">
    <property type="match status" value="1"/>
</dbReference>
<dbReference type="InterPro" id="IPR038765">
    <property type="entry name" value="Papain-like_cys_pep_sf"/>
</dbReference>
<evidence type="ECO:0000313" key="4">
    <source>
        <dbReference type="EMBL" id="WQD40734.1"/>
    </source>
</evidence>
<dbReference type="Pfam" id="PF01841">
    <property type="entry name" value="Transglut_core"/>
    <property type="match status" value="1"/>
</dbReference>
<dbReference type="Pfam" id="PF12969">
    <property type="entry name" value="DUF3857"/>
    <property type="match status" value="1"/>
</dbReference>
<sequence length="672" mass="76349">MISIIRVAMLSICCFAVQYISAQGKNPVKFGKVSVADFNITSPAIDTSSNAVILADVGSSILEGNNKGFFSLKYTHLRRVKIINKKGMDAADVSISLYTSGDAEEKLDECKAITYNLENGEVKQTKLESNGIFKEKLSKNTIVKKFTFPNVKEGSILEYTYTVISDFLTHLRPWEFQGTSWPRVYSEYTVKIPQFFSYVFLAQGYIPLKSENSSKMQSYNISEQNGTQASRQFSLSGYENNNRWIARDVPALREENYTSTIENHLSKIDFQLKQTEFPGQTPTEYIGSWAKAAENMLKREDFGNEITRANLWLNDDIKTIADGANSNPEKIRRLYDFVRDNFTATYNAGLFLNDNTTLKDIFRKKSGNVAEINLLLIAMLRNAGATANPVMISTRGHGWAHPVYPLMTKYNYLVCETFVDGEPVYLDASRPKMGFGKLSPDCYNGAGFVVKPQPVNISFEADSVLERKVTMIFLTQDDKNGLKGFFKSTPGYYESTNLRNKLATQSMDDLVKNIKKSYSFPVTIKKPFVDSLNKFDYPVSIGYDIGFDFEDQEIVYLNPMFSEITGKNPFSAADRKYPVEMPFRISENYVLNMDIPKGYKVDEIPKSARVRLNENDGMFEYLVSATDKKIMLNCRIDIKKANFPAEDYQSLREFFGYVTKKQSEQIVLKKIK</sequence>
<organism evidence="4 5">
    <name type="scientific">Niabella yanshanensis</name>
    <dbReference type="NCBI Taxonomy" id="577386"/>
    <lineage>
        <taxon>Bacteria</taxon>
        <taxon>Pseudomonadati</taxon>
        <taxon>Bacteroidota</taxon>
        <taxon>Chitinophagia</taxon>
        <taxon>Chitinophagales</taxon>
        <taxon>Chitinophagaceae</taxon>
        <taxon>Niabella</taxon>
    </lineage>
</organism>
<keyword evidence="5" id="KW-1185">Reference proteome</keyword>
<evidence type="ECO:0000259" key="2">
    <source>
        <dbReference type="Pfam" id="PF01841"/>
    </source>
</evidence>
<dbReference type="Gene3D" id="2.60.120.1130">
    <property type="match status" value="1"/>
</dbReference>
<dbReference type="EMBL" id="CP139960">
    <property type="protein sequence ID" value="WQD40734.1"/>
    <property type="molecule type" value="Genomic_DNA"/>
</dbReference>
<dbReference type="SUPFAM" id="SSF54001">
    <property type="entry name" value="Cysteine proteinases"/>
    <property type="match status" value="1"/>
</dbReference>
<feature type="chain" id="PRO_5045859830" evidence="1">
    <location>
        <begin position="23"/>
        <end position="672"/>
    </location>
</feature>
<dbReference type="InterPro" id="IPR002931">
    <property type="entry name" value="Transglutaminase-like"/>
</dbReference>
<proteinExistence type="predicted"/>
<keyword evidence="1" id="KW-0732">Signal</keyword>
<protein>
    <submittedName>
        <fullName evidence="4">DUF3857 domain-containing protein</fullName>
    </submittedName>
</protein>
<dbReference type="RefSeq" id="WP_114789902.1">
    <property type="nucleotide sequence ID" value="NZ_CP139960.1"/>
</dbReference>
<evidence type="ECO:0000259" key="3">
    <source>
        <dbReference type="Pfam" id="PF12969"/>
    </source>
</evidence>
<feature type="domain" description="Transglutaminase-like" evidence="2">
    <location>
        <begin position="320"/>
        <end position="399"/>
    </location>
</feature>
<dbReference type="Proteomes" id="UP001325680">
    <property type="component" value="Chromosome"/>
</dbReference>
<dbReference type="InterPro" id="IPR024618">
    <property type="entry name" value="DUF3857"/>
</dbReference>
<reference evidence="4 5" key="1">
    <citation type="submission" date="2023-12" db="EMBL/GenBank/DDBJ databases">
        <title>Genome sequencing and assembly of bacterial species from a model synthetic community.</title>
        <authorList>
            <person name="Hogle S.L."/>
        </authorList>
    </citation>
    <scope>NUCLEOTIDE SEQUENCE [LARGE SCALE GENOMIC DNA]</scope>
    <source>
        <strain evidence="4 5">HAMBI_3031</strain>
    </source>
</reference>
<evidence type="ECO:0000256" key="1">
    <source>
        <dbReference type="SAM" id="SignalP"/>
    </source>
</evidence>
<accession>A0ABZ0WDF9</accession>
<evidence type="ECO:0000313" key="5">
    <source>
        <dbReference type="Proteomes" id="UP001325680"/>
    </source>
</evidence>